<reference evidence="4 5" key="2">
    <citation type="journal article" date="2022" name="Mol. Biol. Evol.">
        <title>Comparative Genomics Reveals Insights into the Divergent Evolution of Astigmatic Mites and Household Pest Adaptations.</title>
        <authorList>
            <person name="Xiong Q."/>
            <person name="Wan A.T."/>
            <person name="Liu X."/>
            <person name="Fung C.S."/>
            <person name="Xiao X."/>
            <person name="Malainual N."/>
            <person name="Hou J."/>
            <person name="Wang L."/>
            <person name="Wang M."/>
            <person name="Yang K.Y."/>
            <person name="Cui Y."/>
            <person name="Leung E.L."/>
            <person name="Nong W."/>
            <person name="Shin S.K."/>
            <person name="Au S.W."/>
            <person name="Jeong K.Y."/>
            <person name="Chew F.T."/>
            <person name="Hui J.H."/>
            <person name="Leung T.F."/>
            <person name="Tungtrongchitr A."/>
            <person name="Zhong N."/>
            <person name="Liu Z."/>
            <person name="Tsui S.K."/>
        </authorList>
    </citation>
    <scope>NUCLEOTIDE SEQUENCE [LARGE SCALE GENOMIC DNA]</scope>
    <source>
        <strain evidence="4">Derp</strain>
    </source>
</reference>
<dbReference type="InterPro" id="IPR009091">
    <property type="entry name" value="RCC1/BLIP-II"/>
</dbReference>
<protein>
    <submittedName>
        <fullName evidence="4">RCC1 and BTB domain-containing protein 1</fullName>
    </submittedName>
</protein>
<dbReference type="EMBL" id="NJHN03000112">
    <property type="protein sequence ID" value="KAH9414174.1"/>
    <property type="molecule type" value="Genomic_DNA"/>
</dbReference>
<name>A0ABQ8IV70_DERPT</name>
<dbReference type="Proteomes" id="UP000887458">
    <property type="component" value="Unassembled WGS sequence"/>
</dbReference>
<dbReference type="Gene3D" id="2.130.10.30">
    <property type="entry name" value="Regulator of chromosome condensation 1/beta-lactamase-inhibitor protein II"/>
    <property type="match status" value="1"/>
</dbReference>
<evidence type="ECO:0000256" key="3">
    <source>
        <dbReference type="SAM" id="MobiDB-lite"/>
    </source>
</evidence>
<dbReference type="PROSITE" id="PS50012">
    <property type="entry name" value="RCC1_3"/>
    <property type="match status" value="4"/>
</dbReference>
<feature type="repeat" description="RCC1" evidence="2">
    <location>
        <begin position="46"/>
        <end position="102"/>
    </location>
</feature>
<evidence type="ECO:0000313" key="4">
    <source>
        <dbReference type="EMBL" id="KAH9414174.1"/>
    </source>
</evidence>
<reference evidence="4 5" key="1">
    <citation type="journal article" date="2018" name="J. Allergy Clin. Immunol.">
        <title>High-quality assembly of Dermatophagoides pteronyssinus genome and transcriptome reveals a wide range of novel allergens.</title>
        <authorList>
            <person name="Liu X.Y."/>
            <person name="Yang K.Y."/>
            <person name="Wang M.Q."/>
            <person name="Kwok J.S."/>
            <person name="Zeng X."/>
            <person name="Yang Z."/>
            <person name="Xiao X.J."/>
            <person name="Lau C.P."/>
            <person name="Li Y."/>
            <person name="Huang Z.M."/>
            <person name="Ba J.G."/>
            <person name="Yim A.K."/>
            <person name="Ouyang C.Y."/>
            <person name="Ngai S.M."/>
            <person name="Chan T.F."/>
            <person name="Leung E.L."/>
            <person name="Liu L."/>
            <person name="Liu Z.G."/>
            <person name="Tsui S.K."/>
        </authorList>
    </citation>
    <scope>NUCLEOTIDE SEQUENCE [LARGE SCALE GENOMIC DNA]</scope>
    <source>
        <strain evidence="4">Derp</strain>
    </source>
</reference>
<organism evidence="4 5">
    <name type="scientific">Dermatophagoides pteronyssinus</name>
    <name type="common">European house dust mite</name>
    <dbReference type="NCBI Taxonomy" id="6956"/>
    <lineage>
        <taxon>Eukaryota</taxon>
        <taxon>Metazoa</taxon>
        <taxon>Ecdysozoa</taxon>
        <taxon>Arthropoda</taxon>
        <taxon>Chelicerata</taxon>
        <taxon>Arachnida</taxon>
        <taxon>Acari</taxon>
        <taxon>Acariformes</taxon>
        <taxon>Sarcoptiformes</taxon>
        <taxon>Astigmata</taxon>
        <taxon>Psoroptidia</taxon>
        <taxon>Analgoidea</taxon>
        <taxon>Pyroglyphidae</taxon>
        <taxon>Dermatophagoidinae</taxon>
        <taxon>Dermatophagoides</taxon>
    </lineage>
</organism>
<dbReference type="PRINTS" id="PR00633">
    <property type="entry name" value="RCCNDNSATION"/>
</dbReference>
<feature type="repeat" description="RCC1" evidence="2">
    <location>
        <begin position="205"/>
        <end position="264"/>
    </location>
</feature>
<keyword evidence="1" id="KW-0677">Repeat</keyword>
<accession>A0ABQ8IV70</accession>
<evidence type="ECO:0000313" key="5">
    <source>
        <dbReference type="Proteomes" id="UP000887458"/>
    </source>
</evidence>
<feature type="repeat" description="RCC1" evidence="2">
    <location>
        <begin position="103"/>
        <end position="152"/>
    </location>
</feature>
<dbReference type="SUPFAM" id="SSF50985">
    <property type="entry name" value="RCC1/BLIP-II"/>
    <property type="match status" value="1"/>
</dbReference>
<proteinExistence type="predicted"/>
<keyword evidence="5" id="KW-1185">Reference proteome</keyword>
<feature type="repeat" description="RCC1" evidence="2">
    <location>
        <begin position="153"/>
        <end position="204"/>
    </location>
</feature>
<dbReference type="PROSITE" id="PS00626">
    <property type="entry name" value="RCC1_2"/>
    <property type="match status" value="2"/>
</dbReference>
<dbReference type="Pfam" id="PF00415">
    <property type="entry name" value="RCC1"/>
    <property type="match status" value="5"/>
</dbReference>
<evidence type="ECO:0000256" key="1">
    <source>
        <dbReference type="ARBA" id="ARBA00022737"/>
    </source>
</evidence>
<evidence type="ECO:0000256" key="2">
    <source>
        <dbReference type="PROSITE-ProRule" id="PRU00235"/>
    </source>
</evidence>
<dbReference type="InterPro" id="IPR000408">
    <property type="entry name" value="Reg_chr_condens"/>
</dbReference>
<dbReference type="InterPro" id="IPR051625">
    <property type="entry name" value="Signaling_Regulatory_Domain"/>
</dbReference>
<comment type="caution">
    <text evidence="4">The sequence shown here is derived from an EMBL/GenBank/DDBJ whole genome shotgun (WGS) entry which is preliminary data.</text>
</comment>
<sequence>MTLERSKLRRSIPMLNDLDSYLYEDIRRVFVFGRNNDSVIFITRNDHVYSYGRNNCGYLGIGNHQNDNGDLIIEPQKIHQLCGRKIQEFSAGRNHLLARSKTGKIYCCGSNEFGQLGINEEINIPKQIESLSNEFIIGIACGAFHSLALTKRGQLFGWGFNFWGQLGLGDNHNRFQPTLLRRLKRENIVEIACGQHHSVALTRSGHLFTWGHNAFGQLGIGHHNHPNDKQLNYCNIPTKVIDGNDFRIKQVTCGQNHVLALSIDGQMLGFGSNYYGQLGTGSRRNQFKPIPIYTQDKINDILTSPFSNTSLARTRKKRNSLVFGKCGDHWLLTPIDTKIIDDNEQSSSSHSIISKDENNNPISNPIMTNHYLMDNNSSNEEEK</sequence>
<dbReference type="PANTHER" id="PTHR22872">
    <property type="entry name" value="BTK-BINDING PROTEIN-RELATED"/>
    <property type="match status" value="1"/>
</dbReference>
<feature type="compositionally biased region" description="Polar residues" evidence="3">
    <location>
        <begin position="374"/>
        <end position="383"/>
    </location>
</feature>
<feature type="region of interest" description="Disordered" evidence="3">
    <location>
        <begin position="343"/>
        <end position="383"/>
    </location>
</feature>
<gene>
    <name evidence="4" type="primary">RCBTB1_6</name>
    <name evidence="4" type="ORF">DERP_008369</name>
</gene>